<name>A0A6G1CM40_9ORYZ</name>
<protein>
    <submittedName>
        <fullName evidence="2">Uncharacterized protein</fullName>
    </submittedName>
</protein>
<evidence type="ECO:0000256" key="1">
    <source>
        <dbReference type="SAM" id="Phobius"/>
    </source>
</evidence>
<keyword evidence="3" id="KW-1185">Reference proteome</keyword>
<organism evidence="2 3">
    <name type="scientific">Oryza meyeriana var. granulata</name>
    <dbReference type="NCBI Taxonomy" id="110450"/>
    <lineage>
        <taxon>Eukaryota</taxon>
        <taxon>Viridiplantae</taxon>
        <taxon>Streptophyta</taxon>
        <taxon>Embryophyta</taxon>
        <taxon>Tracheophyta</taxon>
        <taxon>Spermatophyta</taxon>
        <taxon>Magnoliopsida</taxon>
        <taxon>Liliopsida</taxon>
        <taxon>Poales</taxon>
        <taxon>Poaceae</taxon>
        <taxon>BOP clade</taxon>
        <taxon>Oryzoideae</taxon>
        <taxon>Oryzeae</taxon>
        <taxon>Oryzinae</taxon>
        <taxon>Oryza</taxon>
        <taxon>Oryza meyeriana</taxon>
    </lineage>
</organism>
<reference evidence="2 3" key="1">
    <citation type="submission" date="2019-11" db="EMBL/GenBank/DDBJ databases">
        <title>Whole genome sequence of Oryza granulata.</title>
        <authorList>
            <person name="Li W."/>
        </authorList>
    </citation>
    <scope>NUCLEOTIDE SEQUENCE [LARGE SCALE GENOMIC DNA]</scope>
    <source>
        <strain evidence="3">cv. Menghai</strain>
        <tissue evidence="2">Leaf</tissue>
    </source>
</reference>
<proteinExistence type="predicted"/>
<dbReference type="Proteomes" id="UP000479710">
    <property type="component" value="Unassembled WGS sequence"/>
</dbReference>
<keyword evidence="1" id="KW-0472">Membrane</keyword>
<comment type="caution">
    <text evidence="2">The sequence shown here is derived from an EMBL/GenBank/DDBJ whole genome shotgun (WGS) entry which is preliminary data.</text>
</comment>
<sequence>MLRALLSGERATQPPCGLVLRWGRYGIVLVLPAKPQEGGRGRSLDMRGGVEPPISIVHRKVPVRPRLVPGSPCTSLCRARADSAAPAWVDPAQGPKDGDLNRCVLLLRAHLLRALLLNRIIGTYSSCFTCLIYSCIFPLHIYLDCVR</sequence>
<gene>
    <name evidence="2" type="ORF">E2562_038678</name>
</gene>
<keyword evidence="1" id="KW-1133">Transmembrane helix</keyword>
<keyword evidence="1" id="KW-0812">Transmembrane</keyword>
<dbReference type="AlphaFoldDB" id="A0A6G1CM40"/>
<accession>A0A6G1CM40</accession>
<feature type="transmembrane region" description="Helical" evidence="1">
    <location>
        <begin position="121"/>
        <end position="143"/>
    </location>
</feature>
<evidence type="ECO:0000313" key="3">
    <source>
        <dbReference type="Proteomes" id="UP000479710"/>
    </source>
</evidence>
<evidence type="ECO:0000313" key="2">
    <source>
        <dbReference type="EMBL" id="KAF0901226.1"/>
    </source>
</evidence>
<dbReference type="EMBL" id="SPHZ02000009">
    <property type="protein sequence ID" value="KAF0901226.1"/>
    <property type="molecule type" value="Genomic_DNA"/>
</dbReference>